<organism evidence="1 2">
    <name type="scientific">Sulfitobacter undariae</name>
    <dbReference type="NCBI Taxonomy" id="1563671"/>
    <lineage>
        <taxon>Bacteria</taxon>
        <taxon>Pseudomonadati</taxon>
        <taxon>Pseudomonadota</taxon>
        <taxon>Alphaproteobacteria</taxon>
        <taxon>Rhodobacterales</taxon>
        <taxon>Roseobacteraceae</taxon>
        <taxon>Sulfitobacter</taxon>
    </lineage>
</organism>
<keyword evidence="2" id="KW-1185">Reference proteome</keyword>
<accession>A0A7W6E2M7</accession>
<dbReference type="Proteomes" id="UP000530268">
    <property type="component" value="Unassembled WGS sequence"/>
</dbReference>
<name>A0A7W6E2M7_9RHOB</name>
<comment type="caution">
    <text evidence="1">The sequence shown here is derived from an EMBL/GenBank/DDBJ whole genome shotgun (WGS) entry which is preliminary data.</text>
</comment>
<protein>
    <submittedName>
        <fullName evidence="1">Uncharacterized protein</fullName>
    </submittedName>
</protein>
<proteinExistence type="predicted"/>
<gene>
    <name evidence="1" type="ORF">GGR95_001254</name>
</gene>
<sequence length="47" mass="5331">MMCRFRLARLSDDFKDLIAKRFPVAGECFSLFDPNISNNNEFGGCLA</sequence>
<reference evidence="1 2" key="1">
    <citation type="submission" date="2020-08" db="EMBL/GenBank/DDBJ databases">
        <title>Genomic Encyclopedia of Type Strains, Phase IV (KMG-IV): sequencing the most valuable type-strain genomes for metagenomic binning, comparative biology and taxonomic classification.</title>
        <authorList>
            <person name="Goeker M."/>
        </authorList>
    </citation>
    <scope>NUCLEOTIDE SEQUENCE [LARGE SCALE GENOMIC DNA]</scope>
    <source>
        <strain evidence="1 2">DSM 102234</strain>
    </source>
</reference>
<evidence type="ECO:0000313" key="1">
    <source>
        <dbReference type="EMBL" id="MBB3993623.1"/>
    </source>
</evidence>
<evidence type="ECO:0000313" key="2">
    <source>
        <dbReference type="Proteomes" id="UP000530268"/>
    </source>
</evidence>
<dbReference type="AlphaFoldDB" id="A0A7W6E2M7"/>
<dbReference type="EMBL" id="JACIEI010000003">
    <property type="protein sequence ID" value="MBB3993623.1"/>
    <property type="molecule type" value="Genomic_DNA"/>
</dbReference>